<sequence length="542" mass="58939">MRLPAMAYDIGMTATSQTAFGGLDHTPGAGDGAVYQMKNLTGADYPLLASRPPRWKVATLTQPGGLFARGALCWVAQGGFWYQGERKGDVSEGEKTFAALGSYLLIFPDKVYYNTQTGVFGSLESKWTGAGLSFQNGTLYGQEAQANTIQAQGVTWTDYFQKGDAVTISGCATHAENNKSLIIRDIQGNKLVFYEYSFTLDGEKGDEAYTEAGEVTLTRTVPDLDYVCENENRVWGCKDNTIYCSKLGDPFNWNVFDGLATDAYAVDTGSAGNFTGCISYLGYPVFFKEDHIYKVYGTMPSNFQVMGTETLGVMEGCGNSLAAAGEVLFYLSRGGVMAYSGSVPQCISRTLGDLAVGNAVAGADGLRYYLSAQGAGEGWSMLVYDTQTKLWHREDDTHATHFAASGGALYLLNEAGEIWTVGETAQPSEGAQQEEAVQWEAEFADFTDGSPDKKGLFRLHIRLEVEEGGQVQAWVQVDSDGTWLPMGQPIGPTPKRSFQLPMVPRRGDHYRLRLTGTGRCRIYSITRERYGGGGYNATPGRT</sequence>
<proteinExistence type="predicted"/>
<comment type="caution">
    <text evidence="1">The sequence shown here is derived from an EMBL/GenBank/DDBJ whole genome shotgun (WGS) entry which is preliminary data.</text>
</comment>
<reference evidence="1" key="1">
    <citation type="submission" date="2020-10" db="EMBL/GenBank/DDBJ databases">
        <authorList>
            <person name="Gilroy R."/>
        </authorList>
    </citation>
    <scope>NUCLEOTIDE SEQUENCE</scope>
    <source>
        <strain evidence="1">ChiGjej2B2-12916</strain>
    </source>
</reference>
<protein>
    <submittedName>
        <fullName evidence="1">Uncharacterized protein</fullName>
    </submittedName>
</protein>
<name>A0A9D0YRF4_9FIRM</name>
<gene>
    <name evidence="1" type="ORF">IAD31_03490</name>
</gene>
<dbReference type="Proteomes" id="UP000886879">
    <property type="component" value="Unassembled WGS sequence"/>
</dbReference>
<evidence type="ECO:0000313" key="2">
    <source>
        <dbReference type="Proteomes" id="UP000886879"/>
    </source>
</evidence>
<accession>A0A9D0YRF4</accession>
<reference evidence="1" key="2">
    <citation type="journal article" date="2021" name="PeerJ">
        <title>Extensive microbial diversity within the chicken gut microbiome revealed by metagenomics and culture.</title>
        <authorList>
            <person name="Gilroy R."/>
            <person name="Ravi A."/>
            <person name="Getino M."/>
            <person name="Pursley I."/>
            <person name="Horton D.L."/>
            <person name="Alikhan N.F."/>
            <person name="Baker D."/>
            <person name="Gharbi K."/>
            <person name="Hall N."/>
            <person name="Watson M."/>
            <person name="Adriaenssens E.M."/>
            <person name="Foster-Nyarko E."/>
            <person name="Jarju S."/>
            <person name="Secka A."/>
            <person name="Antonio M."/>
            <person name="Oren A."/>
            <person name="Chaudhuri R.R."/>
            <person name="La Ragione R."/>
            <person name="Hildebrand F."/>
            <person name="Pallen M.J."/>
        </authorList>
    </citation>
    <scope>NUCLEOTIDE SEQUENCE</scope>
    <source>
        <strain evidence="1">ChiGjej2B2-12916</strain>
    </source>
</reference>
<organism evidence="1 2">
    <name type="scientific">Candidatus Enterenecus faecium</name>
    <dbReference type="NCBI Taxonomy" id="2840780"/>
    <lineage>
        <taxon>Bacteria</taxon>
        <taxon>Bacillati</taxon>
        <taxon>Bacillota</taxon>
        <taxon>Clostridia</taxon>
        <taxon>Eubacteriales</taxon>
        <taxon>Candidatus Enterenecus</taxon>
    </lineage>
</organism>
<dbReference type="EMBL" id="DVFO01000033">
    <property type="protein sequence ID" value="HIQ60644.1"/>
    <property type="molecule type" value="Genomic_DNA"/>
</dbReference>
<evidence type="ECO:0000313" key="1">
    <source>
        <dbReference type="EMBL" id="HIQ60644.1"/>
    </source>
</evidence>
<dbReference type="AlphaFoldDB" id="A0A9D0YRF4"/>